<evidence type="ECO:0000256" key="3">
    <source>
        <dbReference type="ARBA" id="ARBA00011915"/>
    </source>
</evidence>
<dbReference type="GO" id="GO:0003860">
    <property type="term" value="F:3-hydroxyisobutyryl-CoA hydrolase activity"/>
    <property type="evidence" value="ECO:0007669"/>
    <property type="project" value="UniProtKB-EC"/>
</dbReference>
<proteinExistence type="predicted"/>
<dbReference type="SUPFAM" id="SSF52096">
    <property type="entry name" value="ClpP/crotonase"/>
    <property type="match status" value="1"/>
</dbReference>
<dbReference type="CDD" id="cd06558">
    <property type="entry name" value="crotonase-like"/>
    <property type="match status" value="1"/>
</dbReference>
<evidence type="ECO:0000256" key="1">
    <source>
        <dbReference type="ARBA" id="ARBA00001709"/>
    </source>
</evidence>
<dbReference type="InterPro" id="IPR045004">
    <property type="entry name" value="ECH_dom"/>
</dbReference>
<gene>
    <name evidence="8" type="ORF">B0A54_13893</name>
</gene>
<dbReference type="GO" id="GO:0005739">
    <property type="term" value="C:mitochondrion"/>
    <property type="evidence" value="ECO:0007669"/>
    <property type="project" value="UniProtKB-SubCell"/>
</dbReference>
<dbReference type="FunFam" id="3.90.226.10:FF:000026">
    <property type="entry name" value="3-hydroxyisobutyryl-CoA hydrolase, mitochondrial"/>
    <property type="match status" value="1"/>
</dbReference>
<keyword evidence="4" id="KW-0378">Hydrolase</keyword>
<comment type="catalytic activity">
    <reaction evidence="1">
        <text>3-hydroxy-2-methylpropanoyl-CoA + H2O = 3-hydroxy-2-methylpropanoate + CoA + H(+)</text>
        <dbReference type="Rhea" id="RHEA:20888"/>
        <dbReference type="ChEBI" id="CHEBI:11805"/>
        <dbReference type="ChEBI" id="CHEBI:15377"/>
        <dbReference type="ChEBI" id="CHEBI:15378"/>
        <dbReference type="ChEBI" id="CHEBI:57287"/>
        <dbReference type="ChEBI" id="CHEBI:57340"/>
        <dbReference type="EC" id="3.1.2.4"/>
    </reaction>
</comment>
<organism evidence="8 9">
    <name type="scientific">Friedmanniomyces endolithicus</name>
    <dbReference type="NCBI Taxonomy" id="329885"/>
    <lineage>
        <taxon>Eukaryota</taxon>
        <taxon>Fungi</taxon>
        <taxon>Dikarya</taxon>
        <taxon>Ascomycota</taxon>
        <taxon>Pezizomycotina</taxon>
        <taxon>Dothideomycetes</taxon>
        <taxon>Dothideomycetidae</taxon>
        <taxon>Mycosphaerellales</taxon>
        <taxon>Teratosphaeriaceae</taxon>
        <taxon>Friedmanniomyces</taxon>
    </lineage>
</organism>
<name>A0A4U0UH48_9PEZI</name>
<keyword evidence="5" id="KW-0496">Mitochondrion</keyword>
<feature type="domain" description="Enoyl-CoA hydratase/isomerase" evidence="7">
    <location>
        <begin position="63"/>
        <end position="414"/>
    </location>
</feature>
<dbReference type="Proteomes" id="UP000310066">
    <property type="component" value="Unassembled WGS sequence"/>
</dbReference>
<dbReference type="STRING" id="329885.A0A4U0UH48"/>
<evidence type="ECO:0000256" key="6">
    <source>
        <dbReference type="ARBA" id="ARBA00031181"/>
    </source>
</evidence>
<comment type="caution">
    <text evidence="8">The sequence shown here is derived from an EMBL/GenBank/DDBJ whole genome shotgun (WGS) entry which is preliminary data.</text>
</comment>
<evidence type="ECO:0000256" key="2">
    <source>
        <dbReference type="ARBA" id="ARBA00004173"/>
    </source>
</evidence>
<accession>A0A4U0UH48</accession>
<dbReference type="InterPro" id="IPR018376">
    <property type="entry name" value="Enoyl-CoA_hyd/isom_CS"/>
</dbReference>
<dbReference type="EMBL" id="NAJP01000075">
    <property type="protein sequence ID" value="TKA34930.1"/>
    <property type="molecule type" value="Genomic_DNA"/>
</dbReference>
<comment type="subcellular location">
    <subcellularLocation>
        <location evidence="2">Mitochondrion</location>
    </subcellularLocation>
</comment>
<protein>
    <recommendedName>
        <fullName evidence="3">3-hydroxyisobutyryl-CoA hydrolase</fullName>
        <ecNumber evidence="3">3.1.2.4</ecNumber>
    </recommendedName>
    <alternativeName>
        <fullName evidence="6">3-hydroxyisobutyryl-coenzyme A hydrolase</fullName>
    </alternativeName>
</protein>
<dbReference type="PANTHER" id="PTHR43176:SF3">
    <property type="entry name" value="3-HYDROXYISOBUTYRYL-COA HYDROLASE, MITOCHONDRIAL"/>
    <property type="match status" value="1"/>
</dbReference>
<evidence type="ECO:0000259" key="7">
    <source>
        <dbReference type="Pfam" id="PF16113"/>
    </source>
</evidence>
<dbReference type="AlphaFoldDB" id="A0A4U0UH48"/>
<dbReference type="EC" id="3.1.2.4" evidence="3"/>
<dbReference type="InterPro" id="IPR032259">
    <property type="entry name" value="HIBYL-CoA-H"/>
</dbReference>
<reference evidence="8 9" key="1">
    <citation type="submission" date="2017-03" db="EMBL/GenBank/DDBJ databases">
        <title>Genomes of endolithic fungi from Antarctica.</title>
        <authorList>
            <person name="Coleine C."/>
            <person name="Masonjones S."/>
            <person name="Stajich J.E."/>
        </authorList>
    </citation>
    <scope>NUCLEOTIDE SEQUENCE [LARGE SCALE GENOMIC DNA]</scope>
    <source>
        <strain evidence="8 9">CCFEE 5311</strain>
    </source>
</reference>
<evidence type="ECO:0000313" key="9">
    <source>
        <dbReference type="Proteomes" id="UP000310066"/>
    </source>
</evidence>
<dbReference type="NCBIfam" id="NF004127">
    <property type="entry name" value="PRK05617.1"/>
    <property type="match status" value="1"/>
</dbReference>
<evidence type="ECO:0000256" key="4">
    <source>
        <dbReference type="ARBA" id="ARBA00022801"/>
    </source>
</evidence>
<sequence>MLLQTCCTRFAARPSFTMPLRAKILNPAIAGNTSRSFASSIHVTEQPGDEANDVLFNSHYGLRTITLNRPKKLNSLNGSMARKIIPRLQEWSKSQLANVVVIKGEGRAFCAGGDVAALATQNKQGAEGQQNSKDYFALEYKLDHLIATYSKPYVAFIDGITMGGGVGLSLHAPFRIATENTVMAMPETTIGFFPDVGASFFLPRMDGDVGMYLALTSEQLKGVDVFWAGIATHYLHSSSLPDLEARLAELQFKDYDTMQQRLQIIDKTIEEFSTGVPHDRHSSNSVVGGNLRAAVDYVFQPANSITMMLDALQGLVEGSTTPLHVQEWASKTRKTMLQRSPTSVKVAVKQLREGIRWGIAETFRKEFTIASHFMEHPDFVEGVSALLINKPKTTPKWSPSTLEEVTEKTVMEFFVGEEEAELELLPAASGEGSRSYTDYPHAWVGLPREREVREFVLGRNGVDSVEEVVKHFVNLRDGKQGVKEKVEEILARKGELSGNRLGWKR</sequence>
<dbReference type="Gene3D" id="3.90.226.10">
    <property type="entry name" value="2-enoyl-CoA Hydratase, Chain A, domain 1"/>
    <property type="match status" value="1"/>
</dbReference>
<dbReference type="GO" id="GO:0006574">
    <property type="term" value="P:L-valine catabolic process"/>
    <property type="evidence" value="ECO:0007669"/>
    <property type="project" value="TreeGrafter"/>
</dbReference>
<dbReference type="OrthoDB" id="1737613at2759"/>
<evidence type="ECO:0000256" key="5">
    <source>
        <dbReference type="ARBA" id="ARBA00023128"/>
    </source>
</evidence>
<dbReference type="PANTHER" id="PTHR43176">
    <property type="entry name" value="3-HYDROXYISOBUTYRYL-COA HYDROLASE-RELATED"/>
    <property type="match status" value="1"/>
</dbReference>
<evidence type="ECO:0000313" key="8">
    <source>
        <dbReference type="EMBL" id="TKA34930.1"/>
    </source>
</evidence>
<dbReference type="PROSITE" id="PS00166">
    <property type="entry name" value="ENOYL_COA_HYDRATASE"/>
    <property type="match status" value="1"/>
</dbReference>
<dbReference type="Pfam" id="PF16113">
    <property type="entry name" value="ECH_2"/>
    <property type="match status" value="1"/>
</dbReference>
<dbReference type="InterPro" id="IPR029045">
    <property type="entry name" value="ClpP/crotonase-like_dom_sf"/>
</dbReference>